<evidence type="ECO:0000256" key="5">
    <source>
        <dbReference type="ARBA" id="ARBA00032024"/>
    </source>
</evidence>
<keyword evidence="3 6" id="KW-0521">NADP</keyword>
<reference evidence="9 10" key="1">
    <citation type="journal article" date="2023" name="Elife">
        <title>Identification of key yeast species and microbe-microbe interactions impacting larval growth of Drosophila in the wild.</title>
        <authorList>
            <person name="Mure A."/>
            <person name="Sugiura Y."/>
            <person name="Maeda R."/>
            <person name="Honda K."/>
            <person name="Sakurai N."/>
            <person name="Takahashi Y."/>
            <person name="Watada M."/>
            <person name="Katoh T."/>
            <person name="Gotoh A."/>
            <person name="Gotoh Y."/>
            <person name="Taniguchi I."/>
            <person name="Nakamura K."/>
            <person name="Hayashi T."/>
            <person name="Katayama T."/>
            <person name="Uemura T."/>
            <person name="Hattori Y."/>
        </authorList>
    </citation>
    <scope>NUCLEOTIDE SEQUENCE [LARGE SCALE GENOMIC DNA]</scope>
    <source>
        <strain evidence="9 10">SB-73</strain>
    </source>
</reference>
<comment type="caution">
    <text evidence="9">The sequence shown here is derived from an EMBL/GenBank/DDBJ whole genome shotgun (WGS) entry which is preliminary data.</text>
</comment>
<dbReference type="PANTHER" id="PTHR43765:SF2">
    <property type="entry name" value="2-DEHYDROPANTOATE 2-REDUCTASE"/>
    <property type="match status" value="1"/>
</dbReference>
<accession>A0AAV5REL9</accession>
<dbReference type="NCBIfam" id="NF005091">
    <property type="entry name" value="PRK06522.2-2"/>
    <property type="match status" value="1"/>
</dbReference>
<dbReference type="PANTHER" id="PTHR43765">
    <property type="entry name" value="2-DEHYDROPANTOATE 2-REDUCTASE-RELATED"/>
    <property type="match status" value="1"/>
</dbReference>
<dbReference type="InterPro" id="IPR013332">
    <property type="entry name" value="KPR_N"/>
</dbReference>
<dbReference type="Proteomes" id="UP001362899">
    <property type="component" value="Unassembled WGS sequence"/>
</dbReference>
<dbReference type="GO" id="GO:0050661">
    <property type="term" value="F:NADP binding"/>
    <property type="evidence" value="ECO:0007669"/>
    <property type="project" value="TreeGrafter"/>
</dbReference>
<dbReference type="InterPro" id="IPR013328">
    <property type="entry name" value="6PGD_dom2"/>
</dbReference>
<evidence type="ECO:0000256" key="3">
    <source>
        <dbReference type="ARBA" id="ARBA00022857"/>
    </source>
</evidence>
<evidence type="ECO:0000256" key="6">
    <source>
        <dbReference type="RuleBase" id="RU362068"/>
    </source>
</evidence>
<feature type="domain" description="Ketopantoate reductase N-terminal" evidence="7">
    <location>
        <begin position="5"/>
        <end position="146"/>
    </location>
</feature>
<dbReference type="SUPFAM" id="SSF48179">
    <property type="entry name" value="6-phosphogluconate dehydrogenase C-terminal domain-like"/>
    <property type="match status" value="1"/>
</dbReference>
<keyword evidence="10" id="KW-1185">Reference proteome</keyword>
<proteinExistence type="inferred from homology"/>
<gene>
    <name evidence="9" type="ORF">DASB73_008510</name>
</gene>
<evidence type="ECO:0000313" key="10">
    <source>
        <dbReference type="Proteomes" id="UP001362899"/>
    </source>
</evidence>
<protein>
    <recommendedName>
        <fullName evidence="2 6">2-dehydropantoate 2-reductase</fullName>
        <ecNumber evidence="2 6">1.1.1.169</ecNumber>
    </recommendedName>
    <alternativeName>
        <fullName evidence="5 6">Ketopantoate reductase</fullName>
    </alternativeName>
</protein>
<evidence type="ECO:0000313" key="9">
    <source>
        <dbReference type="EMBL" id="GMM49893.1"/>
    </source>
</evidence>
<dbReference type="EMBL" id="BTGC01000003">
    <property type="protein sequence ID" value="GMM49893.1"/>
    <property type="molecule type" value="Genomic_DNA"/>
</dbReference>
<dbReference type="Gene3D" id="1.10.1040.10">
    <property type="entry name" value="N-(1-d-carboxylethyl)-l-norvaline Dehydrogenase, domain 2"/>
    <property type="match status" value="1"/>
</dbReference>
<dbReference type="InterPro" id="IPR008927">
    <property type="entry name" value="6-PGluconate_DH-like_C_sf"/>
</dbReference>
<dbReference type="InterPro" id="IPR003710">
    <property type="entry name" value="ApbA"/>
</dbReference>
<dbReference type="Pfam" id="PF02558">
    <property type="entry name" value="ApbA"/>
    <property type="match status" value="1"/>
</dbReference>
<dbReference type="AlphaFoldDB" id="A0AAV5REL9"/>
<comment type="function">
    <text evidence="6">Catalyzes the NADPH-dependent reduction of ketopantoate into pantoic acid.</text>
</comment>
<dbReference type="NCBIfam" id="TIGR00745">
    <property type="entry name" value="apbA_panE"/>
    <property type="match status" value="1"/>
</dbReference>
<comment type="catalytic activity">
    <reaction evidence="6">
        <text>(R)-pantoate + NADP(+) = 2-dehydropantoate + NADPH + H(+)</text>
        <dbReference type="Rhea" id="RHEA:16233"/>
        <dbReference type="ChEBI" id="CHEBI:11561"/>
        <dbReference type="ChEBI" id="CHEBI:15378"/>
        <dbReference type="ChEBI" id="CHEBI:15980"/>
        <dbReference type="ChEBI" id="CHEBI:57783"/>
        <dbReference type="ChEBI" id="CHEBI:58349"/>
        <dbReference type="EC" id="1.1.1.169"/>
    </reaction>
</comment>
<dbReference type="Gene3D" id="3.40.50.720">
    <property type="entry name" value="NAD(P)-binding Rossmann-like Domain"/>
    <property type="match status" value="1"/>
</dbReference>
<evidence type="ECO:0000256" key="2">
    <source>
        <dbReference type="ARBA" id="ARBA00013014"/>
    </source>
</evidence>
<dbReference type="SUPFAM" id="SSF51735">
    <property type="entry name" value="NAD(P)-binding Rossmann-fold domains"/>
    <property type="match status" value="1"/>
</dbReference>
<dbReference type="NCBIfam" id="NF009541">
    <property type="entry name" value="PRK12921.1-1"/>
    <property type="match status" value="1"/>
</dbReference>
<comment type="similarity">
    <text evidence="1 6">Belongs to the ketopantoate reductase family.</text>
</comment>
<dbReference type="GO" id="GO:0005737">
    <property type="term" value="C:cytoplasm"/>
    <property type="evidence" value="ECO:0007669"/>
    <property type="project" value="TreeGrafter"/>
</dbReference>
<dbReference type="GO" id="GO:0015940">
    <property type="term" value="P:pantothenate biosynthetic process"/>
    <property type="evidence" value="ECO:0007669"/>
    <property type="project" value="InterPro"/>
</dbReference>
<keyword evidence="4 6" id="KW-0560">Oxidoreductase</keyword>
<dbReference type="EC" id="1.1.1.169" evidence="2 6"/>
<feature type="domain" description="Ketopantoate reductase C-terminal" evidence="8">
    <location>
        <begin position="170"/>
        <end position="290"/>
    </location>
</feature>
<dbReference type="Pfam" id="PF08546">
    <property type="entry name" value="ApbA_C"/>
    <property type="match status" value="1"/>
</dbReference>
<evidence type="ECO:0000259" key="8">
    <source>
        <dbReference type="Pfam" id="PF08546"/>
    </source>
</evidence>
<evidence type="ECO:0000259" key="7">
    <source>
        <dbReference type="Pfam" id="PF02558"/>
    </source>
</evidence>
<evidence type="ECO:0000256" key="4">
    <source>
        <dbReference type="ARBA" id="ARBA00023002"/>
    </source>
</evidence>
<organism evidence="9 10">
    <name type="scientific">Starmerella bacillaris</name>
    <name type="common">Yeast</name>
    <name type="synonym">Candida zemplinina</name>
    <dbReference type="NCBI Taxonomy" id="1247836"/>
    <lineage>
        <taxon>Eukaryota</taxon>
        <taxon>Fungi</taxon>
        <taxon>Dikarya</taxon>
        <taxon>Ascomycota</taxon>
        <taxon>Saccharomycotina</taxon>
        <taxon>Dipodascomycetes</taxon>
        <taxon>Dipodascales</taxon>
        <taxon>Trichomonascaceae</taxon>
        <taxon>Starmerella</taxon>
    </lineage>
</organism>
<dbReference type="InterPro" id="IPR050838">
    <property type="entry name" value="Ketopantoate_reductase"/>
</dbReference>
<dbReference type="InterPro" id="IPR013752">
    <property type="entry name" value="KPA_reductase"/>
</dbReference>
<evidence type="ECO:0000256" key="1">
    <source>
        <dbReference type="ARBA" id="ARBA00007870"/>
    </source>
</evidence>
<sequence length="296" mass="30977">MTISIAVIGPGAIGTAIAAVLHEAGNTPLLCGRTAREHLVLQDKGRLVTVPGPVWTDPEELDGKIEVSLVFLAVKTTQTEAAGKWLSALGRQGTVVCVLQNGVEQVESVSMYCPLAQVIPSIVWFPVQAQSDGSALLRGDVRLTLPVGPASRVVAEALKGTRGSVKLAADFLTQAWLKLLQNAAAGLMALARRRAGMFGRSDVAGLTLAYLQECLSVARAEGAQLGDEVPQALLDKFLAFPADMGTSILTDCVAGRPLEWDVRNGVILRRGHSHGIPTPISDVVVPLLAAASDGPG</sequence>
<dbReference type="GO" id="GO:0008677">
    <property type="term" value="F:2-dehydropantoate 2-reductase activity"/>
    <property type="evidence" value="ECO:0007669"/>
    <property type="project" value="UniProtKB-EC"/>
</dbReference>
<name>A0AAV5REL9_STABA</name>
<dbReference type="InterPro" id="IPR036291">
    <property type="entry name" value="NAD(P)-bd_dom_sf"/>
</dbReference>